<feature type="compositionally biased region" description="Low complexity" evidence="2">
    <location>
        <begin position="61"/>
        <end position="74"/>
    </location>
</feature>
<reference evidence="3" key="1">
    <citation type="submission" date="2021-02" db="EMBL/GenBank/DDBJ databases">
        <authorList>
            <person name="Dougan E. K."/>
            <person name="Rhodes N."/>
            <person name="Thang M."/>
            <person name="Chan C."/>
        </authorList>
    </citation>
    <scope>NUCLEOTIDE SEQUENCE</scope>
</reference>
<evidence type="ECO:0000313" key="4">
    <source>
        <dbReference type="Proteomes" id="UP000654075"/>
    </source>
</evidence>
<feature type="non-terminal residue" evidence="3">
    <location>
        <position position="1"/>
    </location>
</feature>
<feature type="coiled-coil region" evidence="1">
    <location>
        <begin position="177"/>
        <end position="204"/>
    </location>
</feature>
<protein>
    <submittedName>
        <fullName evidence="3">Uncharacterized protein</fullName>
    </submittedName>
</protein>
<gene>
    <name evidence="3" type="ORF">PGLA1383_LOCUS23798</name>
</gene>
<name>A0A813EUQ9_POLGL</name>
<evidence type="ECO:0000256" key="2">
    <source>
        <dbReference type="SAM" id="MobiDB-lite"/>
    </source>
</evidence>
<dbReference type="PANTHER" id="PTHR36911:SF3">
    <property type="entry name" value="GATA ZINC FINGER DOMAIN-CONTAINING PROTEIN 4-RELATED"/>
    <property type="match status" value="1"/>
</dbReference>
<keyword evidence="4" id="KW-1185">Reference proteome</keyword>
<dbReference type="EMBL" id="CAJNNV010018189">
    <property type="protein sequence ID" value="CAE8605693.1"/>
    <property type="molecule type" value="Genomic_DNA"/>
</dbReference>
<organism evidence="3 4">
    <name type="scientific">Polarella glacialis</name>
    <name type="common">Dinoflagellate</name>
    <dbReference type="NCBI Taxonomy" id="89957"/>
    <lineage>
        <taxon>Eukaryota</taxon>
        <taxon>Sar</taxon>
        <taxon>Alveolata</taxon>
        <taxon>Dinophyceae</taxon>
        <taxon>Suessiales</taxon>
        <taxon>Suessiaceae</taxon>
        <taxon>Polarella</taxon>
    </lineage>
</organism>
<dbReference type="Proteomes" id="UP000654075">
    <property type="component" value="Unassembled WGS sequence"/>
</dbReference>
<dbReference type="AlphaFoldDB" id="A0A813EUQ9"/>
<dbReference type="PANTHER" id="PTHR36911">
    <property type="entry name" value="LIM ZINC-BINDING DOMAIN-CONTAINING PROTEIN-RELATED"/>
    <property type="match status" value="1"/>
</dbReference>
<proteinExistence type="predicted"/>
<accession>A0A813EUQ9</accession>
<keyword evidence="1" id="KW-0175">Coiled coil</keyword>
<feature type="compositionally biased region" description="Low complexity" evidence="2">
    <location>
        <begin position="40"/>
        <end position="53"/>
    </location>
</feature>
<evidence type="ECO:0000313" key="3">
    <source>
        <dbReference type="EMBL" id="CAE8605693.1"/>
    </source>
</evidence>
<evidence type="ECO:0000256" key="1">
    <source>
        <dbReference type="SAM" id="Coils"/>
    </source>
</evidence>
<feature type="region of interest" description="Disordered" evidence="2">
    <location>
        <begin position="38"/>
        <end position="75"/>
    </location>
</feature>
<sequence>EASVEVWKAHTRLQRHVARFLAKPTPAIPGLLLRYQGEVNNNNNNNNSNNTNNDNDDNDDNNNTNNDNDNNSNNGELIGCATQRLLRLAVHVGAWVALLPAERVAAAISEQLSPAKLLAGMLHLLLAENVRITDWLEGVLHLVALRLDEVFRDPGLNKRVQWVELRQSMPQSTWRKLRNDVQLYQQLQQQQRQQQQQHQQQQQQQQPQQLYLLTASQQQQQQWNPQGS</sequence>
<comment type="caution">
    <text evidence="3">The sequence shown here is derived from an EMBL/GenBank/DDBJ whole genome shotgun (WGS) entry which is preliminary data.</text>
</comment>